<feature type="compositionally biased region" description="Acidic residues" evidence="3">
    <location>
        <begin position="1099"/>
        <end position="1110"/>
    </location>
</feature>
<feature type="compositionally biased region" description="Basic and acidic residues" evidence="3">
    <location>
        <begin position="413"/>
        <end position="430"/>
    </location>
</feature>
<name>A0A367XZY2_9ASCO</name>
<reference evidence="4 5" key="1">
    <citation type="submission" date="2018-06" db="EMBL/GenBank/DDBJ databases">
        <title>Whole genome sequencing of Candida tropicalis (genome annotated by CSBL at Korea University).</title>
        <authorList>
            <person name="Ahn J."/>
        </authorList>
    </citation>
    <scope>NUCLEOTIDE SEQUENCE [LARGE SCALE GENOMIC DNA]</scope>
    <source>
        <strain evidence="4 5">ATCC 20962</strain>
    </source>
</reference>
<dbReference type="STRING" id="5486.A0A367XZY2"/>
<organism evidence="4 5">
    <name type="scientific">Candida viswanathii</name>
    <dbReference type="NCBI Taxonomy" id="5486"/>
    <lineage>
        <taxon>Eukaryota</taxon>
        <taxon>Fungi</taxon>
        <taxon>Dikarya</taxon>
        <taxon>Ascomycota</taxon>
        <taxon>Saccharomycotina</taxon>
        <taxon>Pichiomycetes</taxon>
        <taxon>Debaryomycetaceae</taxon>
        <taxon>Candida/Lodderomyces clade</taxon>
        <taxon>Candida</taxon>
    </lineage>
</organism>
<feature type="region of interest" description="Disordered" evidence="3">
    <location>
        <begin position="216"/>
        <end position="346"/>
    </location>
</feature>
<feature type="region of interest" description="Disordered" evidence="3">
    <location>
        <begin position="1048"/>
        <end position="1117"/>
    </location>
</feature>
<dbReference type="EMBL" id="QLNQ01000027">
    <property type="protein sequence ID" value="RCK59173.1"/>
    <property type="molecule type" value="Genomic_DNA"/>
</dbReference>
<feature type="compositionally biased region" description="Acidic residues" evidence="3">
    <location>
        <begin position="910"/>
        <end position="929"/>
    </location>
</feature>
<feature type="compositionally biased region" description="Acidic residues" evidence="3">
    <location>
        <begin position="226"/>
        <end position="235"/>
    </location>
</feature>
<feature type="compositionally biased region" description="Polar residues" evidence="3">
    <location>
        <begin position="996"/>
        <end position="1007"/>
    </location>
</feature>
<feature type="region of interest" description="Disordered" evidence="3">
    <location>
        <begin position="880"/>
        <end position="1010"/>
    </location>
</feature>
<feature type="compositionally biased region" description="Polar residues" evidence="3">
    <location>
        <begin position="1079"/>
        <end position="1092"/>
    </location>
</feature>
<dbReference type="PANTHER" id="PTHR46771:SF5">
    <property type="entry name" value="DETERIN"/>
    <property type="match status" value="1"/>
</dbReference>
<dbReference type="SUPFAM" id="SSF57924">
    <property type="entry name" value="Inhibitor of apoptosis (IAP) repeat"/>
    <property type="match status" value="2"/>
</dbReference>
<keyword evidence="2" id="KW-0862">Zinc</keyword>
<dbReference type="OrthoDB" id="2196114at2759"/>
<feature type="compositionally biased region" description="Basic and acidic residues" evidence="3">
    <location>
        <begin position="253"/>
        <end position="276"/>
    </location>
</feature>
<feature type="compositionally biased region" description="Polar residues" evidence="3">
    <location>
        <begin position="327"/>
        <end position="346"/>
    </location>
</feature>
<protein>
    <recommendedName>
        <fullName evidence="6">Protein bir1</fullName>
    </recommendedName>
</protein>
<feature type="compositionally biased region" description="Acidic residues" evidence="3">
    <location>
        <begin position="943"/>
        <end position="959"/>
    </location>
</feature>
<dbReference type="CDD" id="cd00022">
    <property type="entry name" value="BIR"/>
    <property type="match status" value="1"/>
</dbReference>
<feature type="compositionally biased region" description="Basic and acidic residues" evidence="3">
    <location>
        <begin position="522"/>
        <end position="533"/>
    </location>
</feature>
<dbReference type="AlphaFoldDB" id="A0A367XZY2"/>
<feature type="compositionally biased region" description="Basic and acidic residues" evidence="3">
    <location>
        <begin position="216"/>
        <end position="225"/>
    </location>
</feature>
<evidence type="ECO:0000256" key="2">
    <source>
        <dbReference type="ARBA" id="ARBA00022833"/>
    </source>
</evidence>
<dbReference type="PROSITE" id="PS50143">
    <property type="entry name" value="BIR_REPEAT_2"/>
    <property type="match status" value="2"/>
</dbReference>
<feature type="compositionally biased region" description="Acidic residues" evidence="3">
    <location>
        <begin position="449"/>
        <end position="469"/>
    </location>
</feature>
<feature type="compositionally biased region" description="Basic and acidic residues" evidence="3">
    <location>
        <begin position="788"/>
        <end position="800"/>
    </location>
</feature>
<dbReference type="InterPro" id="IPR051190">
    <property type="entry name" value="Baculoviral_IAP"/>
</dbReference>
<keyword evidence="5" id="KW-1185">Reference proteome</keyword>
<feature type="compositionally biased region" description="Acidic residues" evidence="3">
    <location>
        <begin position="310"/>
        <end position="326"/>
    </location>
</feature>
<feature type="compositionally biased region" description="Basic and acidic residues" evidence="3">
    <location>
        <begin position="838"/>
        <end position="850"/>
    </location>
</feature>
<feature type="compositionally biased region" description="Acidic residues" evidence="3">
    <location>
        <begin position="578"/>
        <end position="596"/>
    </location>
</feature>
<evidence type="ECO:0000313" key="4">
    <source>
        <dbReference type="EMBL" id="RCK59173.1"/>
    </source>
</evidence>
<feature type="region of interest" description="Disordered" evidence="3">
    <location>
        <begin position="401"/>
        <end position="430"/>
    </location>
</feature>
<evidence type="ECO:0000256" key="1">
    <source>
        <dbReference type="ARBA" id="ARBA00022723"/>
    </source>
</evidence>
<feature type="region of interest" description="Disordered" evidence="3">
    <location>
        <begin position="449"/>
        <end position="684"/>
    </location>
</feature>
<dbReference type="PANTHER" id="PTHR46771">
    <property type="entry name" value="DETERIN"/>
    <property type="match status" value="1"/>
</dbReference>
<dbReference type="GO" id="GO:0046872">
    <property type="term" value="F:metal ion binding"/>
    <property type="evidence" value="ECO:0007669"/>
    <property type="project" value="UniProtKB-KW"/>
</dbReference>
<feature type="compositionally biased region" description="Basic and acidic residues" evidence="3">
    <location>
        <begin position="667"/>
        <end position="677"/>
    </location>
</feature>
<proteinExistence type="predicted"/>
<evidence type="ECO:0008006" key="6">
    <source>
        <dbReference type="Google" id="ProtNLM"/>
    </source>
</evidence>
<feature type="compositionally biased region" description="Polar residues" evidence="3">
    <location>
        <begin position="897"/>
        <end position="906"/>
    </location>
</feature>
<dbReference type="Pfam" id="PF00653">
    <property type="entry name" value="BIR"/>
    <property type="match status" value="2"/>
</dbReference>
<evidence type="ECO:0000313" key="5">
    <source>
        <dbReference type="Proteomes" id="UP000253472"/>
    </source>
</evidence>
<feature type="compositionally biased region" description="Basic and acidic residues" evidence="3">
    <location>
        <begin position="488"/>
        <end position="514"/>
    </location>
</feature>
<dbReference type="InterPro" id="IPR001370">
    <property type="entry name" value="BIR_rpt"/>
</dbReference>
<dbReference type="SMART" id="SM00238">
    <property type="entry name" value="BIR"/>
    <property type="match status" value="2"/>
</dbReference>
<dbReference type="Proteomes" id="UP000253472">
    <property type="component" value="Unassembled WGS sequence"/>
</dbReference>
<feature type="region of interest" description="Disordered" evidence="3">
    <location>
        <begin position="696"/>
        <end position="853"/>
    </location>
</feature>
<feature type="compositionally biased region" description="Polar residues" evidence="3">
    <location>
        <begin position="733"/>
        <end position="759"/>
    </location>
</feature>
<comment type="caution">
    <text evidence="4">The sequence shown here is derived from an EMBL/GenBank/DDBJ whole genome shotgun (WGS) entry which is preliminary data.</text>
</comment>
<gene>
    <name evidence="4" type="ORF">Cantr_07653</name>
</gene>
<evidence type="ECO:0000256" key="3">
    <source>
        <dbReference type="SAM" id="MobiDB-lite"/>
    </source>
</evidence>
<feature type="compositionally biased region" description="Acidic residues" evidence="3">
    <location>
        <begin position="536"/>
        <end position="570"/>
    </location>
</feature>
<dbReference type="Gene3D" id="1.10.1170.10">
    <property type="entry name" value="Inhibitor Of Apoptosis Protein (2mihbC-IAP-1), Chain A"/>
    <property type="match status" value="2"/>
</dbReference>
<sequence length="1218" mass="138605">MSKFNKDMIYRDNRVNTFVDPVKIENNSYIWEDNSDVTDFDVLINSGFYYNPTKKYKTRVTCAYCGHSSYIKSQKDVDTIVYKHKRANPSCPMIMILDMNKTIARAKGDPNQIKNLWRNNERFQEPLSTANQEFRRQFFVDYPLDKIDSRPNSTTLAHAGFFHNPRNVEDDRVTCLYCQCSLDFWEMDDDPIEEHKKNEVGYCYFLDIYHNKNGKSDADVSKESVEDSGIDLEQPEEIRENETDSTDDLDIVEISRNRKVESDRKNDVSKKERSDDISNSDIIEIEREPSKAEIVEIENESSKSVNEPSNIDEDDVLPDFDNDMPDETTNNRIDYSLPSPSTTKSNNLSIIKLPAKSGSEPPATYRRSKRIKRLYSERDRNVDYWDKLPDDDLLQEFIDVSQKPSKLQRKNKKAEESMPNDSKDELQKENKLQVDIVLDKPDETVEGVAEDIDIDVDMDNIEDNQDDDDIQKMLDIEDIVETGGEELNVGKESNEEDATKDNESKLDEPSKVDESSAVEISSIKEKEASKDQNSDNQEEGSENEEEEELEDDEERSSDGESVDSNDDSENESTTIPEPVDELYEVTESSDESIDEFDNSRRKPKSKKNKEPSPATKPDLEPKQPRRITITRREKSTTPLPGLFDDSSDNFEYDEQHVEKLESQPVKKPVELLKEETKPKKRYSITKDPVLSRKLSLTTEPVLPKQRSVSPVRFLDGLKDSQTKRRKMSKPSIFDTSLESPQKFSSPLRFSSPRTEQGLIQKNEDEVVVDDEAKEGKLENPLSNEDKEESAILKDIDENKFDILSPQSDGAIEEDAKDSSKKESTVVDPDVSYDVLIPSDKEDASQEKESDNEIFVDAEPIIPGPIQEAVQADQAVERALSTRDAVERLPTPSVDEFQGTSTSNNSRIDLEGADLESVDEEDEVSEEESQNDTNSIEELVSSDIQDDEKDDNKDEADEDEHAAAKDASPNKLYLNTLDIDQSQASVEEEDDTGGISLINTKASSARSQESTKELKRISLERAEVSALEEQSADNYSVEDIAVKEEQSVLQKELTNDAPGSFSRDEVESPPPVIKRLSFNGPDTSPLAMNSSLTHIHKPDQEEEEVEEEELTEGAAKSKWQPRPLTKFVEQMKFLESSAKELKELANSEYDLINDVNGDITRFIAEMPEEEEDMTIKQWMEHCATNCRDIVTQSCGELGDFILEEYDRAIQEIENLPTID</sequence>
<keyword evidence="1" id="KW-0479">Metal-binding</keyword>
<feature type="compositionally biased region" description="Basic and acidic residues" evidence="3">
    <location>
        <begin position="284"/>
        <end position="294"/>
    </location>
</feature>
<accession>A0A367XZY2</accession>